<dbReference type="EMBL" id="FNCQ01000002">
    <property type="protein sequence ID" value="SDG29022.1"/>
    <property type="molecule type" value="Genomic_DNA"/>
</dbReference>
<dbReference type="CDD" id="cd13121">
    <property type="entry name" value="BF2867_like_C"/>
    <property type="match status" value="2"/>
</dbReference>
<dbReference type="AlphaFoldDB" id="A0A1H0CPJ8"/>
<evidence type="ECO:0000313" key="2">
    <source>
        <dbReference type="EMBL" id="SDN59768.1"/>
    </source>
</evidence>
<keyword evidence="3" id="KW-1185">Reference proteome</keyword>
<dbReference type="Pfam" id="PF13149">
    <property type="entry name" value="Mfa_like_1"/>
    <property type="match status" value="2"/>
</dbReference>
<dbReference type="Gene3D" id="2.60.40.2630">
    <property type="match status" value="2"/>
</dbReference>
<evidence type="ECO:0000313" key="4">
    <source>
        <dbReference type="Proteomes" id="UP000199134"/>
    </source>
</evidence>
<organism evidence="2 4">
    <name type="scientific">Prevotella communis</name>
    <dbReference type="NCBI Taxonomy" id="2913614"/>
    <lineage>
        <taxon>Bacteria</taxon>
        <taxon>Pseudomonadati</taxon>
        <taxon>Bacteroidota</taxon>
        <taxon>Bacteroidia</taxon>
        <taxon>Bacteroidales</taxon>
        <taxon>Prevotellaceae</taxon>
        <taxon>Prevotella</taxon>
    </lineage>
</organism>
<evidence type="ECO:0000313" key="3">
    <source>
        <dbReference type="Proteomes" id="UP000198779"/>
    </source>
</evidence>
<protein>
    <submittedName>
        <fullName evidence="2">Fimbrillin-like</fullName>
    </submittedName>
</protein>
<dbReference type="Proteomes" id="UP000198779">
    <property type="component" value="Unassembled WGS sequence"/>
</dbReference>
<accession>A0A1H0CPJ8</accession>
<dbReference type="OrthoDB" id="1061077at2"/>
<evidence type="ECO:0000313" key="1">
    <source>
        <dbReference type="EMBL" id="SDG29022.1"/>
    </source>
</evidence>
<dbReference type="EMBL" id="FNIW01000001">
    <property type="protein sequence ID" value="SDN59768.1"/>
    <property type="molecule type" value="Genomic_DNA"/>
</dbReference>
<dbReference type="PROSITE" id="PS51257">
    <property type="entry name" value="PROKAR_LIPOPROTEIN"/>
    <property type="match status" value="1"/>
</dbReference>
<dbReference type="InterPro" id="IPR025049">
    <property type="entry name" value="Mfa-like_1"/>
</dbReference>
<sequence>MRLKHYLYITTLVLLTACNNSDELTDGTPRANDAIQLSAGIVKGSHAVVTRAAGDTYQALTVGTAIALQVSGTWTGHTQEEVVKTTTAEAELSTNTSNGLSLTPVLYWDDYGMADPANATTGRTTGLTIYGAAVNGLTTAPAISDYTALVWDVNADQTTGWSEKNLLISNNVKANNTYKFDARGTGKQLEFRHALSKVTVSLKAGEGFADSKFVNDPTVTLLDWAHTNGTVNVTDGTVTLGNNTGVTMYQAATAATGYNVTKEALVMPGSAFIKGADIIRINADDNIYYVSSEKIRAAINAADHDTDDLTKAGKNYIIKVTVNKTAIQVSATVVDWTTVEAAEELPKILVNNAYGDKGKSFDKAFDFYRSTSLNNGYSKDAEMSYATATGWTMTPQLYWPDHLTHYQFRGVWPTTAKVVDGEDATMGMQVIKVNNVAYQEGTFPSDLLIARPEIAEDAVCTNKEPGHTTTKLFEGGICATEGNINLNFRYMMAQVEVNLITASSGDNQVNLTGAKVELVNVKNTGDVTLGTREVVPTGVAGEYVLDEDANDANKRLSAIVPQDLSDMKFRITITNGTDETDVYYADVASIVDQTSNEKITAWKSGEHYVYALNLQKTKLTVSATLTDWKKVNASENVWF</sequence>
<gene>
    <name evidence="2" type="ORF">SAMN04487900_10124</name>
    <name evidence="1" type="ORF">SAMN04487901_10281</name>
</gene>
<name>A0A1H0CPJ8_9BACT</name>
<reference evidence="2 3" key="1">
    <citation type="submission" date="2016-10" db="EMBL/GenBank/DDBJ databases">
        <authorList>
            <person name="Varghese N."/>
            <person name="Submissions S."/>
        </authorList>
    </citation>
    <scope>NUCLEOTIDE SEQUENCE</scope>
    <source>
        <strain evidence="2">BP1-145</strain>
        <strain evidence="3">BP1-148</strain>
    </source>
</reference>
<dbReference type="RefSeq" id="WP_091814463.1">
    <property type="nucleotide sequence ID" value="NZ_FNCQ01000002.1"/>
</dbReference>
<reference evidence="1 4" key="2">
    <citation type="submission" date="2016-10" db="EMBL/GenBank/DDBJ databases">
        <authorList>
            <person name="de Groot N.N."/>
        </authorList>
    </citation>
    <scope>NUCLEOTIDE SEQUENCE [LARGE SCALE GENOMIC DNA]</scope>
    <source>
        <strain evidence="4">BP1-145</strain>
        <strain evidence="1">BP1-148</strain>
    </source>
</reference>
<accession>A0A1G7T1R2</accession>
<dbReference type="Proteomes" id="UP000199134">
    <property type="component" value="Unassembled WGS sequence"/>
</dbReference>
<proteinExistence type="predicted"/>
<dbReference type="STRING" id="645274.SAMN04487901_10281"/>